<keyword evidence="1" id="KW-0472">Membrane</keyword>
<keyword evidence="1" id="KW-1133">Transmembrane helix</keyword>
<accession>A0ABR6W094</accession>
<protein>
    <submittedName>
        <fullName evidence="2">Oligosaccharide repeat unit polymerase</fullName>
    </submittedName>
</protein>
<comment type="caution">
    <text evidence="2">The sequence shown here is derived from an EMBL/GenBank/DDBJ whole genome shotgun (WGS) entry which is preliminary data.</text>
</comment>
<keyword evidence="1" id="KW-0812">Transmembrane</keyword>
<feature type="transmembrane region" description="Helical" evidence="1">
    <location>
        <begin position="114"/>
        <end position="136"/>
    </location>
</feature>
<gene>
    <name evidence="2" type="ORF">FH603_518</name>
</gene>
<dbReference type="Proteomes" id="UP000700732">
    <property type="component" value="Unassembled WGS sequence"/>
</dbReference>
<dbReference type="EMBL" id="VFIA01000003">
    <property type="protein sequence ID" value="MBC3790034.1"/>
    <property type="molecule type" value="Genomic_DNA"/>
</dbReference>
<keyword evidence="3" id="KW-1185">Reference proteome</keyword>
<feature type="transmembrane region" description="Helical" evidence="1">
    <location>
        <begin position="307"/>
        <end position="326"/>
    </location>
</feature>
<evidence type="ECO:0000313" key="2">
    <source>
        <dbReference type="EMBL" id="MBC3790034.1"/>
    </source>
</evidence>
<feature type="transmembrane region" description="Helical" evidence="1">
    <location>
        <begin position="164"/>
        <end position="181"/>
    </location>
</feature>
<dbReference type="NCBIfam" id="TIGR04370">
    <property type="entry name" value="glyco_rpt_poly"/>
    <property type="match status" value="1"/>
</dbReference>
<sequence length="394" mass="45237">MDPLFVYVFTLSFSSVLIISTLGDKPFYQAHFFICHAFFFVGFTTATYLIRSKIKQDISLSAPDQFYDFEVLRLVIYALFAFYLMANIVLFYTTGFALLSDDPTIAKVENFDKGFGIILKINWGIGSFLISGLLFFILSKARKVDIILFSIVIMLTALEGSKSSLLRILIIFMLLINHKLFLSKKKITPKFKLIVPLGIVAVLGVFFTVLFKENADSDQAIFAFVRRFLYGADSTLYFYSPVNDQYFSRFRFWEFPSHLFNQILGFLRLVPLQEALGNVMVANVLPDHKGTIVGPNTPYYIEGQIYFGYYGAFVYSLLVGGSYAFFRQYFFDSRYYSAFWFVLICSICHQASALAVEVNLFLTQAFDTCFFVIPVYIFMNLAVKGRLIVRKLHF</sequence>
<name>A0ABR6W094_9BACT</name>
<evidence type="ECO:0000256" key="1">
    <source>
        <dbReference type="SAM" id="Phobius"/>
    </source>
</evidence>
<feature type="transmembrane region" description="Helical" evidence="1">
    <location>
        <begin position="362"/>
        <end position="383"/>
    </location>
</feature>
<proteinExistence type="predicted"/>
<feature type="transmembrane region" description="Helical" evidence="1">
    <location>
        <begin position="28"/>
        <end position="50"/>
    </location>
</feature>
<reference evidence="2 3" key="1">
    <citation type="submission" date="2019-06" db="EMBL/GenBank/DDBJ databases">
        <title>Spirosoma utsteinense sp. nov. isolated from Antarctic ice-free soils.</title>
        <authorList>
            <person name="Tahon G."/>
        </authorList>
    </citation>
    <scope>NUCLEOTIDE SEQUENCE [LARGE SCALE GENOMIC DNA]</scope>
    <source>
        <strain evidence="2 3">LMG 31447</strain>
    </source>
</reference>
<feature type="transmembrane region" description="Helical" evidence="1">
    <location>
        <begin position="338"/>
        <end position="356"/>
    </location>
</feature>
<feature type="transmembrane region" description="Helical" evidence="1">
    <location>
        <begin position="71"/>
        <end position="94"/>
    </location>
</feature>
<feature type="transmembrane region" description="Helical" evidence="1">
    <location>
        <begin position="143"/>
        <end position="158"/>
    </location>
</feature>
<evidence type="ECO:0000313" key="3">
    <source>
        <dbReference type="Proteomes" id="UP000700732"/>
    </source>
</evidence>
<feature type="transmembrane region" description="Helical" evidence="1">
    <location>
        <begin position="193"/>
        <end position="211"/>
    </location>
</feature>
<feature type="transmembrane region" description="Helical" evidence="1">
    <location>
        <begin position="5"/>
        <end position="22"/>
    </location>
</feature>
<organism evidence="2 3">
    <name type="scientific">Spirosoma utsteinense</name>
    <dbReference type="NCBI Taxonomy" id="2585773"/>
    <lineage>
        <taxon>Bacteria</taxon>
        <taxon>Pseudomonadati</taxon>
        <taxon>Bacteroidota</taxon>
        <taxon>Cytophagia</taxon>
        <taxon>Cytophagales</taxon>
        <taxon>Cytophagaceae</taxon>
        <taxon>Spirosoma</taxon>
    </lineage>
</organism>